<dbReference type="AlphaFoldDB" id="C0B9C5"/>
<sequence>MKDALILFTRVPIPGQTKTRLMPFLTGEECARLHACFVKDIYEKAKQVDADIFVFFTPKDEKKLLQQILDNETVCLPQFGDDLGERMKNAIGIVLRMGYEKVILIGTDIPQIHPETLKNAFDNLGGKDIVIHPTFDGGYYLIGMKKEYDSIWKIERYGTNTVIYDTLQHMRNEKLSTAVGQMYYDVDDKGDLYHLYEDIEKGAICNCPITIDYLELGLKGKLDKIMNKWDLDACIHCGKCTRSCLFLEKYGIDLPVLKEKPELAYHCFLCGTCGCVCPKGIDGKEIALDSRRKLVEDGGGKLLDNSYDGLLLEKNPYKFANYRHSKKESSFFYGM</sequence>
<comment type="caution">
    <text evidence="5">The sequence shown here is derived from an EMBL/GenBank/DDBJ whole genome shotgun (WGS) entry which is preliminary data.</text>
</comment>
<evidence type="ECO:0000256" key="2">
    <source>
        <dbReference type="ARBA" id="ARBA00023004"/>
    </source>
</evidence>
<reference evidence="5 6" key="1">
    <citation type="submission" date="2009-02" db="EMBL/GenBank/DDBJ databases">
        <authorList>
            <person name="Fulton L."/>
            <person name="Clifton S."/>
            <person name="Fulton B."/>
            <person name="Xu J."/>
            <person name="Minx P."/>
            <person name="Pepin K.H."/>
            <person name="Johnson M."/>
            <person name="Bhonagiri V."/>
            <person name="Nash W.E."/>
            <person name="Mardis E.R."/>
            <person name="Wilson R.K."/>
        </authorList>
    </citation>
    <scope>NUCLEOTIDE SEQUENCE [LARGE SCALE GENOMIC DNA]</scope>
    <source>
        <strain evidence="5 6">ATCC 27758</strain>
    </source>
</reference>
<dbReference type="PANTHER" id="PTHR36529:SF1">
    <property type="entry name" value="GLYCOSYLTRANSFERASE"/>
    <property type="match status" value="1"/>
</dbReference>
<dbReference type="PROSITE" id="PS00198">
    <property type="entry name" value="4FE4S_FER_1"/>
    <property type="match status" value="1"/>
</dbReference>
<evidence type="ECO:0000256" key="3">
    <source>
        <dbReference type="ARBA" id="ARBA00023014"/>
    </source>
</evidence>
<dbReference type="InterPro" id="IPR018641">
    <property type="entry name" value="Trfase_1_rSAM/seldom-assoc"/>
</dbReference>
<dbReference type="EMBL" id="ABVR01000040">
    <property type="protein sequence ID" value="EEG89877.1"/>
    <property type="molecule type" value="Genomic_DNA"/>
</dbReference>
<dbReference type="PROSITE" id="PS51379">
    <property type="entry name" value="4FE4S_FER_2"/>
    <property type="match status" value="1"/>
</dbReference>
<accession>C0B9C5</accession>
<dbReference type="Proteomes" id="UP000003793">
    <property type="component" value="Unassembled WGS sequence"/>
</dbReference>
<dbReference type="InterPro" id="IPR017896">
    <property type="entry name" value="4Fe4S_Fe-S-bd"/>
</dbReference>
<keyword evidence="2" id="KW-0408">Iron</keyword>
<evidence type="ECO:0000259" key="4">
    <source>
        <dbReference type="PROSITE" id="PS51379"/>
    </source>
</evidence>
<dbReference type="Pfam" id="PF09837">
    <property type="entry name" value="DUF2064"/>
    <property type="match status" value="1"/>
</dbReference>
<name>C0B9C5_9FIRM</name>
<feature type="domain" description="4Fe-4S ferredoxin-type" evidence="4">
    <location>
        <begin position="225"/>
        <end position="255"/>
    </location>
</feature>
<dbReference type="InterPro" id="IPR017900">
    <property type="entry name" value="4Fe4S_Fe_S_CS"/>
</dbReference>
<dbReference type="HOGENOM" id="CLU_828226_0_0_9"/>
<dbReference type="NCBIfam" id="TIGR04282">
    <property type="entry name" value="glyco_like_cofC"/>
    <property type="match status" value="1"/>
</dbReference>
<dbReference type="Gene3D" id="3.90.550.10">
    <property type="entry name" value="Spore Coat Polysaccharide Biosynthesis Protein SpsA, Chain A"/>
    <property type="match status" value="1"/>
</dbReference>
<dbReference type="GO" id="GO:0046872">
    <property type="term" value="F:metal ion binding"/>
    <property type="evidence" value="ECO:0007669"/>
    <property type="project" value="UniProtKB-KW"/>
</dbReference>
<evidence type="ECO:0000313" key="6">
    <source>
        <dbReference type="Proteomes" id="UP000003793"/>
    </source>
</evidence>
<keyword evidence="1" id="KW-0479">Metal-binding</keyword>
<dbReference type="Gene3D" id="3.30.70.20">
    <property type="match status" value="1"/>
</dbReference>
<proteinExistence type="predicted"/>
<protein>
    <recommendedName>
        <fullName evidence="4">4Fe-4S ferredoxin-type domain-containing protein</fullName>
    </recommendedName>
</protein>
<gene>
    <name evidence="5" type="ORF">COPCOM_01751</name>
</gene>
<keyword evidence="3" id="KW-0411">Iron-sulfur</keyword>
<organism evidence="5 6">
    <name type="scientific">Coprococcus comes ATCC 27758</name>
    <dbReference type="NCBI Taxonomy" id="470146"/>
    <lineage>
        <taxon>Bacteria</taxon>
        <taxon>Bacillati</taxon>
        <taxon>Bacillota</taxon>
        <taxon>Clostridia</taxon>
        <taxon>Lachnospirales</taxon>
        <taxon>Lachnospiraceae</taxon>
        <taxon>Coprococcus</taxon>
    </lineage>
</organism>
<dbReference type="GO" id="GO:0051536">
    <property type="term" value="F:iron-sulfur cluster binding"/>
    <property type="evidence" value="ECO:0007669"/>
    <property type="project" value="UniProtKB-KW"/>
</dbReference>
<dbReference type="PANTHER" id="PTHR36529">
    <property type="entry name" value="SLL1095 PROTEIN"/>
    <property type="match status" value="1"/>
</dbReference>
<dbReference type="InterPro" id="IPR029044">
    <property type="entry name" value="Nucleotide-diphossugar_trans"/>
</dbReference>
<evidence type="ECO:0000256" key="1">
    <source>
        <dbReference type="ARBA" id="ARBA00022723"/>
    </source>
</evidence>
<reference evidence="5 6" key="2">
    <citation type="submission" date="2009-03" db="EMBL/GenBank/DDBJ databases">
        <title>Draft genome sequence of Coprococcus comes (ATCC 27758).</title>
        <authorList>
            <person name="Sudarsanam P."/>
            <person name="Ley R."/>
            <person name="Guruge J."/>
            <person name="Turnbaugh P.J."/>
            <person name="Mahowald M."/>
            <person name="Liep D."/>
            <person name="Gordon J."/>
        </authorList>
    </citation>
    <scope>NUCLEOTIDE SEQUENCE [LARGE SCALE GENOMIC DNA]</scope>
    <source>
        <strain evidence="5 6">ATCC 27758</strain>
    </source>
</reference>
<dbReference type="SUPFAM" id="SSF46548">
    <property type="entry name" value="alpha-helical ferredoxin"/>
    <property type="match status" value="1"/>
</dbReference>
<evidence type="ECO:0000313" key="5">
    <source>
        <dbReference type="EMBL" id="EEG89877.1"/>
    </source>
</evidence>
<dbReference type="SUPFAM" id="SSF53448">
    <property type="entry name" value="Nucleotide-diphospho-sugar transferases"/>
    <property type="match status" value="1"/>
</dbReference>